<comment type="caution">
    <text evidence="2">The sequence shown here is derived from an EMBL/GenBank/DDBJ whole genome shotgun (WGS) entry which is preliminary data.</text>
</comment>
<proteinExistence type="predicted"/>
<reference evidence="2" key="1">
    <citation type="submission" date="2023-11" db="EMBL/GenBank/DDBJ databases">
        <title>Genome assemblies of two species of porcelain crab, Petrolisthes cinctipes and Petrolisthes manimaculis (Anomura: Porcellanidae).</title>
        <authorList>
            <person name="Angst P."/>
        </authorList>
    </citation>
    <scope>NUCLEOTIDE SEQUENCE</scope>
    <source>
        <strain evidence="2">PB745_02</strain>
        <tissue evidence="2">Gill</tissue>
    </source>
</reference>
<keyword evidence="1" id="KW-0812">Transmembrane</keyword>
<feature type="transmembrane region" description="Helical" evidence="1">
    <location>
        <begin position="20"/>
        <end position="43"/>
    </location>
</feature>
<name>A0AAE1TSU7_9EUCA</name>
<accession>A0AAE1TSU7</accession>
<sequence length="97" mass="10606">MLLFLLSSSHVPPTLPPVPPTLPLFLLSLPLILLSLPLFLLPCPCSSYPAPVPPTLPLFLLSLHLFHLFLLSSSHVPLIPASVHLPPLAYFSSILHY</sequence>
<protein>
    <submittedName>
        <fullName evidence="2">Uncharacterized protein</fullName>
    </submittedName>
</protein>
<evidence type="ECO:0000313" key="2">
    <source>
        <dbReference type="EMBL" id="KAK4296402.1"/>
    </source>
</evidence>
<feature type="transmembrane region" description="Helical" evidence="1">
    <location>
        <begin position="55"/>
        <end position="76"/>
    </location>
</feature>
<dbReference type="EMBL" id="JAWZYT010003863">
    <property type="protein sequence ID" value="KAK4296402.1"/>
    <property type="molecule type" value="Genomic_DNA"/>
</dbReference>
<gene>
    <name evidence="2" type="ORF">Pmani_031098</name>
</gene>
<dbReference type="AlphaFoldDB" id="A0AAE1TSU7"/>
<keyword evidence="3" id="KW-1185">Reference proteome</keyword>
<keyword evidence="1" id="KW-1133">Transmembrane helix</keyword>
<keyword evidence="1" id="KW-0472">Membrane</keyword>
<evidence type="ECO:0000256" key="1">
    <source>
        <dbReference type="SAM" id="Phobius"/>
    </source>
</evidence>
<organism evidence="2 3">
    <name type="scientific">Petrolisthes manimaculis</name>
    <dbReference type="NCBI Taxonomy" id="1843537"/>
    <lineage>
        <taxon>Eukaryota</taxon>
        <taxon>Metazoa</taxon>
        <taxon>Ecdysozoa</taxon>
        <taxon>Arthropoda</taxon>
        <taxon>Crustacea</taxon>
        <taxon>Multicrustacea</taxon>
        <taxon>Malacostraca</taxon>
        <taxon>Eumalacostraca</taxon>
        <taxon>Eucarida</taxon>
        <taxon>Decapoda</taxon>
        <taxon>Pleocyemata</taxon>
        <taxon>Anomura</taxon>
        <taxon>Galatheoidea</taxon>
        <taxon>Porcellanidae</taxon>
        <taxon>Petrolisthes</taxon>
    </lineage>
</organism>
<dbReference type="Proteomes" id="UP001292094">
    <property type="component" value="Unassembled WGS sequence"/>
</dbReference>
<evidence type="ECO:0000313" key="3">
    <source>
        <dbReference type="Proteomes" id="UP001292094"/>
    </source>
</evidence>